<dbReference type="Proteomes" id="UP000198901">
    <property type="component" value="Unassembled WGS sequence"/>
</dbReference>
<feature type="domain" description="FecR protein" evidence="2">
    <location>
        <begin position="117"/>
        <end position="202"/>
    </location>
</feature>
<evidence type="ECO:0000259" key="3">
    <source>
        <dbReference type="Pfam" id="PF16344"/>
    </source>
</evidence>
<dbReference type="InterPro" id="IPR032508">
    <property type="entry name" value="FecR_C"/>
</dbReference>
<name>A0A1G9NIS1_9BACT</name>
<evidence type="ECO:0000313" key="5">
    <source>
        <dbReference type="Proteomes" id="UP000198901"/>
    </source>
</evidence>
<dbReference type="InterPro" id="IPR006860">
    <property type="entry name" value="FecR"/>
</dbReference>
<dbReference type="EMBL" id="FNGS01000003">
    <property type="protein sequence ID" value="SDL86488.1"/>
    <property type="molecule type" value="Genomic_DNA"/>
</dbReference>
<dbReference type="Pfam" id="PF04773">
    <property type="entry name" value="FecR"/>
    <property type="match status" value="1"/>
</dbReference>
<dbReference type="RefSeq" id="WP_093201193.1">
    <property type="nucleotide sequence ID" value="NZ_FNGS01000003.1"/>
</dbReference>
<dbReference type="Pfam" id="PF16344">
    <property type="entry name" value="FecR_C"/>
    <property type="match status" value="1"/>
</dbReference>
<keyword evidence="1" id="KW-0472">Membrane</keyword>
<dbReference type="InterPro" id="IPR012373">
    <property type="entry name" value="Ferrdict_sens_TM"/>
</dbReference>
<keyword evidence="1" id="KW-1133">Transmembrane helix</keyword>
<feature type="domain" description="Protein FecR C-terminal" evidence="3">
    <location>
        <begin position="250"/>
        <end position="314"/>
    </location>
</feature>
<dbReference type="PANTHER" id="PTHR30273">
    <property type="entry name" value="PERIPLASMIC SIGNAL SENSOR AND SIGMA FACTOR ACTIVATOR FECR-RELATED"/>
    <property type="match status" value="1"/>
</dbReference>
<reference evidence="4 5" key="1">
    <citation type="submission" date="2016-10" db="EMBL/GenBank/DDBJ databases">
        <authorList>
            <person name="de Groot N.N."/>
        </authorList>
    </citation>
    <scope>NUCLEOTIDE SEQUENCE [LARGE SCALE GENOMIC DNA]</scope>
    <source>
        <strain evidence="4 5">DSM 21668</strain>
    </source>
</reference>
<sequence length="322" mass="36998">MKHLLPKDLLFRYTSGHATPEEREQVERWYASFEEGETPLDTMDASEKEELEETLLRRIRGTEEQPVKRSFFRRNWFRAVAALALLGTVAGTWFALTREPVQERVLAFANTQKIPVRAVLEDSSVVWLHPGAELNLDPAFGGNTRLVRLKGMAFFEVKRDEKRPFVILARGLRTQVLGTSFTVDATPTHREVSVTVLTGKVKVQDEQSHEYMILLPKQKARFKREEHVFQVTETPKNDLSNVWKSESVDFEDASVREICRVLGKRYGVKFEAENDQVFNCQLTANFSDHNLPTMLEMLSRSLPLTYEMHEKTILLKGKGCTP</sequence>
<evidence type="ECO:0000259" key="2">
    <source>
        <dbReference type="Pfam" id="PF04773"/>
    </source>
</evidence>
<proteinExistence type="predicted"/>
<dbReference type="OrthoDB" id="1452822at2"/>
<keyword evidence="1" id="KW-0812">Transmembrane</keyword>
<evidence type="ECO:0000256" key="1">
    <source>
        <dbReference type="SAM" id="Phobius"/>
    </source>
</evidence>
<dbReference type="STRING" id="563176.SAMN04488090_2031"/>
<accession>A0A1G9NIS1</accession>
<dbReference type="Gene3D" id="3.55.50.30">
    <property type="match status" value="1"/>
</dbReference>
<feature type="transmembrane region" description="Helical" evidence="1">
    <location>
        <begin position="76"/>
        <end position="96"/>
    </location>
</feature>
<dbReference type="GO" id="GO:0016989">
    <property type="term" value="F:sigma factor antagonist activity"/>
    <property type="evidence" value="ECO:0007669"/>
    <property type="project" value="TreeGrafter"/>
</dbReference>
<dbReference type="PANTHER" id="PTHR30273:SF2">
    <property type="entry name" value="PROTEIN FECR"/>
    <property type="match status" value="1"/>
</dbReference>
<dbReference type="Gene3D" id="2.60.120.1440">
    <property type="match status" value="1"/>
</dbReference>
<gene>
    <name evidence="4" type="ORF">SAMN04488090_2031</name>
</gene>
<evidence type="ECO:0000313" key="4">
    <source>
        <dbReference type="EMBL" id="SDL86488.1"/>
    </source>
</evidence>
<protein>
    <submittedName>
        <fullName evidence="4">FecR family protein</fullName>
    </submittedName>
</protein>
<organism evidence="4 5">
    <name type="scientific">Siphonobacter aquaeclarae</name>
    <dbReference type="NCBI Taxonomy" id="563176"/>
    <lineage>
        <taxon>Bacteria</taxon>
        <taxon>Pseudomonadati</taxon>
        <taxon>Bacteroidota</taxon>
        <taxon>Cytophagia</taxon>
        <taxon>Cytophagales</taxon>
        <taxon>Cytophagaceae</taxon>
        <taxon>Siphonobacter</taxon>
    </lineage>
</organism>
<keyword evidence="5" id="KW-1185">Reference proteome</keyword>
<dbReference type="AlphaFoldDB" id="A0A1G9NIS1"/>
<dbReference type="PIRSF" id="PIRSF018266">
    <property type="entry name" value="FecR"/>
    <property type="match status" value="1"/>
</dbReference>